<keyword evidence="1" id="KW-0227">DNA damage</keyword>
<evidence type="ECO:0000256" key="4">
    <source>
        <dbReference type="ARBA" id="ARBA00023295"/>
    </source>
</evidence>
<evidence type="ECO:0000256" key="1">
    <source>
        <dbReference type="ARBA" id="ARBA00022763"/>
    </source>
</evidence>
<dbReference type="STRING" id="1280953.HOC_01440"/>
<dbReference type="GO" id="GO:0003906">
    <property type="term" value="F:DNA-(apurinic or apyrimidinic site) endonuclease activity"/>
    <property type="evidence" value="ECO:0007669"/>
    <property type="project" value="InterPro"/>
</dbReference>
<proteinExistence type="predicted"/>
<dbReference type="GO" id="GO:0016799">
    <property type="term" value="F:hydrolase activity, hydrolyzing N-glycosyl compounds"/>
    <property type="evidence" value="ECO:0007669"/>
    <property type="project" value="InterPro"/>
</dbReference>
<dbReference type="Gene3D" id="1.10.1670.10">
    <property type="entry name" value="Helix-hairpin-Helix base-excision DNA repair enzymes (C-terminal)"/>
    <property type="match status" value="1"/>
</dbReference>
<accession>A0A059GD48</accession>
<dbReference type="eggNOG" id="COG1059">
    <property type="taxonomic scope" value="Bacteria"/>
</dbReference>
<evidence type="ECO:0000256" key="2">
    <source>
        <dbReference type="ARBA" id="ARBA00022801"/>
    </source>
</evidence>
<sequence>MPAELGLAAFERLKSGCLLDGRASPEAIEDALSEPFLVTGKARKYRFIRQKSRYLSAALSSLASRDVPKEAVALRDHLTSMNGIGPKTASWIVRNHLGSDDIAILDVHIIRAGKHMGIYDGSADPNRHYYLMESKFLEFCTAIEEPASLVDAIMWDYMRRLGRVARISEEVVH</sequence>
<dbReference type="InterPro" id="IPR023170">
    <property type="entry name" value="HhH_base_excis_C"/>
</dbReference>
<organism evidence="5 6">
    <name type="scientific">Hyphomonas oceanitis SCH89</name>
    <dbReference type="NCBI Taxonomy" id="1280953"/>
    <lineage>
        <taxon>Bacteria</taxon>
        <taxon>Pseudomonadati</taxon>
        <taxon>Pseudomonadota</taxon>
        <taxon>Alphaproteobacteria</taxon>
        <taxon>Hyphomonadales</taxon>
        <taxon>Hyphomonadaceae</taxon>
        <taxon>Hyphomonas</taxon>
    </lineage>
</organism>
<protein>
    <submittedName>
        <fullName evidence="5">Integrase</fullName>
    </submittedName>
</protein>
<dbReference type="Proteomes" id="UP000024942">
    <property type="component" value="Unassembled WGS sequence"/>
</dbReference>
<evidence type="ECO:0000313" key="6">
    <source>
        <dbReference type="Proteomes" id="UP000024942"/>
    </source>
</evidence>
<dbReference type="Pfam" id="PF22175">
    <property type="entry name" value="Ogg-HhH"/>
    <property type="match status" value="1"/>
</dbReference>
<keyword evidence="4" id="KW-0326">Glycosidase</keyword>
<evidence type="ECO:0000313" key="5">
    <source>
        <dbReference type="EMBL" id="KDA04505.1"/>
    </source>
</evidence>
<gene>
    <name evidence="5" type="ORF">HOC_01440</name>
</gene>
<dbReference type="Gene3D" id="1.10.340.30">
    <property type="entry name" value="Hypothetical protein, domain 2"/>
    <property type="match status" value="1"/>
</dbReference>
<keyword evidence="3" id="KW-0234">DNA repair</keyword>
<dbReference type="EMBL" id="ARYL01000001">
    <property type="protein sequence ID" value="KDA04505.1"/>
    <property type="molecule type" value="Genomic_DNA"/>
</dbReference>
<evidence type="ECO:0000256" key="3">
    <source>
        <dbReference type="ARBA" id="ARBA00023204"/>
    </source>
</evidence>
<dbReference type="PATRIC" id="fig|1280953.3.peg.291"/>
<dbReference type="SUPFAM" id="SSF48150">
    <property type="entry name" value="DNA-glycosylase"/>
    <property type="match status" value="1"/>
</dbReference>
<keyword evidence="6" id="KW-1185">Reference proteome</keyword>
<dbReference type="AlphaFoldDB" id="A0A059GD48"/>
<dbReference type="InterPro" id="IPR012092">
    <property type="entry name" value="DNA_glyclase/AP_lyase_Ogg"/>
</dbReference>
<comment type="caution">
    <text evidence="5">The sequence shown here is derived from an EMBL/GenBank/DDBJ whole genome shotgun (WGS) entry which is preliminary data.</text>
</comment>
<reference evidence="5 6" key="1">
    <citation type="journal article" date="2014" name="Antonie Van Leeuwenhoek">
        <title>Hyphomonas beringensis sp. nov. and Hyphomonas chukchiensis sp. nov., isolated from surface seawater of the Bering Sea and Chukchi Sea.</title>
        <authorList>
            <person name="Li C."/>
            <person name="Lai Q."/>
            <person name="Li G."/>
            <person name="Dong C."/>
            <person name="Wang J."/>
            <person name="Liao Y."/>
            <person name="Shao Z."/>
        </authorList>
    </citation>
    <scope>NUCLEOTIDE SEQUENCE [LARGE SCALE GENOMIC DNA]</scope>
    <source>
        <strain evidence="5 6">SCH89</strain>
    </source>
</reference>
<name>A0A059GD48_9PROT</name>
<keyword evidence="2" id="KW-0378">Hydrolase</keyword>
<dbReference type="GO" id="GO:0006281">
    <property type="term" value="P:DNA repair"/>
    <property type="evidence" value="ECO:0007669"/>
    <property type="project" value="UniProtKB-KW"/>
</dbReference>
<dbReference type="InterPro" id="IPR011257">
    <property type="entry name" value="DNA_glycosylase"/>
</dbReference>